<dbReference type="Proteomes" id="UP000569092">
    <property type="component" value="Unassembled WGS sequence"/>
</dbReference>
<evidence type="ECO:0000313" key="2">
    <source>
        <dbReference type="EMBL" id="MBB5344587.1"/>
    </source>
</evidence>
<name>A0A7W8J8H6_9BACT</name>
<comment type="caution">
    <text evidence="2">The sequence shown here is derived from an EMBL/GenBank/DDBJ whole genome shotgun (WGS) entry which is preliminary data.</text>
</comment>
<dbReference type="GO" id="GO:0016301">
    <property type="term" value="F:kinase activity"/>
    <property type="evidence" value="ECO:0007669"/>
    <property type="project" value="UniProtKB-KW"/>
</dbReference>
<accession>A0A7W8J8H6</accession>
<dbReference type="EMBL" id="JACHDZ010000004">
    <property type="protein sequence ID" value="MBB5344587.1"/>
    <property type="molecule type" value="Genomic_DNA"/>
</dbReference>
<feature type="domain" description="PEGA" evidence="1">
    <location>
        <begin position="97"/>
        <end position="156"/>
    </location>
</feature>
<dbReference type="AlphaFoldDB" id="A0A7W8J8H6"/>
<proteinExistence type="predicted"/>
<keyword evidence="2" id="KW-0418">Kinase</keyword>
<evidence type="ECO:0000313" key="3">
    <source>
        <dbReference type="Proteomes" id="UP000569092"/>
    </source>
</evidence>
<evidence type="ECO:0000259" key="1">
    <source>
        <dbReference type="Pfam" id="PF08308"/>
    </source>
</evidence>
<gene>
    <name evidence="2" type="ORF">HDF10_002573</name>
</gene>
<dbReference type="InterPro" id="IPR013229">
    <property type="entry name" value="PEGA"/>
</dbReference>
<sequence length="163" mass="17023">MNNRVDASNYIVELDHEGGKSVFAHKDKIAVFVQKTGDSIFSKSTLSVGGSVQDACTAILANWSAHSSELKSPATGFGEGGYGGAPAAPTVASVPQSSITVDASVPNCDIEIDGNFMGSTPSTLNLAPGKHQIVVKKTGYQDWSRSMTVTTGVVRLSAEMTTR</sequence>
<organism evidence="2 3">
    <name type="scientific">Tunturiibacter lichenicola</name>
    <dbReference type="NCBI Taxonomy" id="2051959"/>
    <lineage>
        <taxon>Bacteria</taxon>
        <taxon>Pseudomonadati</taxon>
        <taxon>Acidobacteriota</taxon>
        <taxon>Terriglobia</taxon>
        <taxon>Terriglobales</taxon>
        <taxon>Acidobacteriaceae</taxon>
        <taxon>Tunturiibacter</taxon>
    </lineage>
</organism>
<protein>
    <submittedName>
        <fullName evidence="2">Diacylglycerol kinase family enzyme</fullName>
    </submittedName>
</protein>
<keyword evidence="2" id="KW-0808">Transferase</keyword>
<reference evidence="2 3" key="1">
    <citation type="submission" date="2020-08" db="EMBL/GenBank/DDBJ databases">
        <title>Genomic Encyclopedia of Type Strains, Phase IV (KMG-V): Genome sequencing to study the core and pangenomes of soil and plant-associated prokaryotes.</title>
        <authorList>
            <person name="Whitman W."/>
        </authorList>
    </citation>
    <scope>NUCLEOTIDE SEQUENCE [LARGE SCALE GENOMIC DNA]</scope>
    <source>
        <strain evidence="2 3">M8US30</strain>
    </source>
</reference>
<dbReference type="Pfam" id="PF08308">
    <property type="entry name" value="PEGA"/>
    <property type="match status" value="1"/>
</dbReference>